<reference evidence="1" key="1">
    <citation type="journal article" date="2013" name="ISME J.">
        <title>Previously unknown and highly divergent ssDNA viruses populate the oceans.</title>
        <authorList>
            <person name="Labonte J.M."/>
            <person name="Suttle C.A."/>
        </authorList>
    </citation>
    <scope>NUCLEOTIDE SEQUENCE</scope>
</reference>
<accession>S4TDQ7</accession>
<sequence length="295" mass="32747">MAKKSSKHYPVVRHASIITKPGSISNNIKLLQVDQELSKLNRRLYRHGRYYQVKIDMDHAESATNYVVLALRDDWAVQKGFQIAYQQYLDNTLEERERMLAGQVSRWEDFRTDSGLTKQELVSSLWDETIAPVALDSGEFTLSRVVDDANTERTFTFKPVPAANEFGVLTEYDKMGNAQRSPSAGASTAYQGLTGEDNDATRQHLENAANDPPYVKDGVNAATPWVKIAELGATAGAQRLSTGYFTAPCGFVVIYSTEGNVGNLTFEVKSGDYKGVHAPSMIEVATVNRKRKVVK</sequence>
<organism evidence="1">
    <name type="scientific">uncultured marine virus</name>
    <dbReference type="NCBI Taxonomy" id="186617"/>
    <lineage>
        <taxon>Viruses</taxon>
        <taxon>environmental samples</taxon>
    </lineage>
</organism>
<protein>
    <submittedName>
        <fullName evidence="1">Uncharacterized protein</fullName>
    </submittedName>
</protein>
<name>S4TDQ7_9VIRU</name>
<proteinExistence type="predicted"/>
<dbReference type="EMBL" id="JX904364">
    <property type="protein sequence ID" value="AGA18365.1"/>
    <property type="molecule type" value="Genomic_DNA"/>
</dbReference>
<evidence type="ECO:0000313" key="1">
    <source>
        <dbReference type="EMBL" id="AGA18365.1"/>
    </source>
</evidence>